<dbReference type="SMART" id="SM00256">
    <property type="entry name" value="FBOX"/>
    <property type="match status" value="1"/>
</dbReference>
<evidence type="ECO:0000313" key="2">
    <source>
        <dbReference type="EMBL" id="AJF97649.1"/>
    </source>
</evidence>
<dbReference type="Pfam" id="PF12937">
    <property type="entry name" value="F-box-like"/>
    <property type="match status" value="1"/>
</dbReference>
<evidence type="ECO:0000313" key="3">
    <source>
        <dbReference type="Proteomes" id="UP000202511"/>
    </source>
</evidence>
<evidence type="ECO:0000259" key="1">
    <source>
        <dbReference type="PROSITE" id="PS50181"/>
    </source>
</evidence>
<dbReference type="InterPro" id="IPR036047">
    <property type="entry name" value="F-box-like_dom_sf"/>
</dbReference>
<dbReference type="PROSITE" id="PS50181">
    <property type="entry name" value="FBOX"/>
    <property type="match status" value="1"/>
</dbReference>
<dbReference type="SUPFAM" id="SSF81383">
    <property type="entry name" value="F-box domain"/>
    <property type="match status" value="1"/>
</dbReference>
<dbReference type="RefSeq" id="YP_009119884.1">
    <property type="nucleotide sequence ID" value="NC_026440.1"/>
</dbReference>
<dbReference type="GeneID" id="23462566"/>
<name>A0A0B5J295_9VIRU</name>
<dbReference type="GO" id="GO:0031146">
    <property type="term" value="P:SCF-dependent proteasomal ubiquitin-dependent protein catabolic process"/>
    <property type="evidence" value="ECO:0007669"/>
    <property type="project" value="TreeGrafter"/>
</dbReference>
<dbReference type="KEGG" id="vg:23462566"/>
<dbReference type="InterPro" id="IPR001810">
    <property type="entry name" value="F-box_dom"/>
</dbReference>
<dbReference type="GO" id="GO:0019005">
    <property type="term" value="C:SCF ubiquitin ligase complex"/>
    <property type="evidence" value="ECO:0007669"/>
    <property type="project" value="TreeGrafter"/>
</dbReference>
<dbReference type="Gene3D" id="1.20.1280.50">
    <property type="match status" value="1"/>
</dbReference>
<reference evidence="2 3" key="1">
    <citation type="journal article" date="2015" name="Parasitol. Res.">
        <title>Viruses in close associations with free-living amoebae.</title>
        <authorList>
            <person name="Scheid P."/>
        </authorList>
    </citation>
    <scope>NUCLEOTIDE SEQUENCE [LARGE SCALE GENOMIC DNA]</scope>
    <source>
        <strain evidence="2">KlaHel</strain>
    </source>
</reference>
<dbReference type="EMBL" id="KP136319">
    <property type="protein sequence ID" value="AJF97649.1"/>
    <property type="molecule type" value="Genomic_DNA"/>
</dbReference>
<organism evidence="2 3">
    <name type="scientific">Pandoravirus inopinatum</name>
    <dbReference type="NCBI Taxonomy" id="1605721"/>
    <lineage>
        <taxon>Viruses</taxon>
        <taxon>Pandoravirus</taxon>
    </lineage>
</organism>
<proteinExistence type="predicted"/>
<accession>A0A0B5J295</accession>
<dbReference type="Proteomes" id="UP000202511">
    <property type="component" value="Segment"/>
</dbReference>
<sequence>MSDTMTNIDMLETTSVKVLLPDELWLAIFGHLGPRDLARAQATCARWNLLTCDDALWRPLLTTAAIVGYDPSALAADDLTGIALKDVCACRFLRLRRLLSRDRTTLSLRRLLRGA</sequence>
<protein>
    <submittedName>
        <fullName evidence="2">Morn repeat protein</fullName>
    </submittedName>
</protein>
<feature type="domain" description="F-box" evidence="1">
    <location>
        <begin position="14"/>
        <end position="60"/>
    </location>
</feature>
<dbReference type="PANTHER" id="PTHR12874:SF9">
    <property type="entry name" value="F-BOX ONLY PROTEIN 48"/>
    <property type="match status" value="1"/>
</dbReference>
<dbReference type="PANTHER" id="PTHR12874">
    <property type="entry name" value="F-BOX ONLY PROTEIN 48-RELATED"/>
    <property type="match status" value="1"/>
</dbReference>